<evidence type="ECO:0000256" key="5">
    <source>
        <dbReference type="ARBA" id="ARBA00022946"/>
    </source>
</evidence>
<dbReference type="InterPro" id="IPR008011">
    <property type="entry name" value="Complex1_LYR_dom"/>
</dbReference>
<keyword evidence="7" id="KW-0143">Chaperone</keyword>
<sequence>MSSLRIEVLGAYRQLLQSQRRAFKGDVQALTAAHQKTRQEFMNSRDDTDSKTIHEKIALAKQVATLLHRNIVQGVQKENQVYKLQLDQEHEINDNDTINGFKRINKHSGGCCGGSGH</sequence>
<evidence type="ECO:0000256" key="8">
    <source>
        <dbReference type="ARBA" id="ARBA00025268"/>
    </source>
</evidence>
<comment type="subunit">
    <text evidence="3">Interacts with RIP1.</text>
</comment>
<name>A0ABR2VJY9_9FUNG</name>
<evidence type="ECO:0000256" key="3">
    <source>
        <dbReference type="ARBA" id="ARBA00011589"/>
    </source>
</evidence>
<dbReference type="Pfam" id="PF05347">
    <property type="entry name" value="Complex1_LYR"/>
    <property type="match status" value="1"/>
</dbReference>
<comment type="similarity">
    <text evidence="2">Belongs to the complex I LYR family. MZM1 subfamily.</text>
</comment>
<evidence type="ECO:0000256" key="7">
    <source>
        <dbReference type="ARBA" id="ARBA00023186"/>
    </source>
</evidence>
<feature type="domain" description="Complex 1 LYR protein" evidence="9">
    <location>
        <begin position="7"/>
        <end position="62"/>
    </location>
</feature>
<dbReference type="InterPro" id="IPR050435">
    <property type="entry name" value="MZM1/LYRM7"/>
</dbReference>
<accession>A0ABR2VJY9</accession>
<comment type="subcellular location">
    <subcellularLocation>
        <location evidence="1">Mitochondrion matrix</location>
    </subcellularLocation>
</comment>
<comment type="caution">
    <text evidence="10">The sequence shown here is derived from an EMBL/GenBank/DDBJ whole genome shotgun (WGS) entry which is preliminary data.</text>
</comment>
<keyword evidence="6" id="KW-0496">Mitochondrion</keyword>
<evidence type="ECO:0000256" key="2">
    <source>
        <dbReference type="ARBA" id="ARBA00009949"/>
    </source>
</evidence>
<dbReference type="PANTHER" id="PTHR46749:SF1">
    <property type="entry name" value="COMPLEX III ASSEMBLY FACTOR LYRM7"/>
    <property type="match status" value="1"/>
</dbReference>
<evidence type="ECO:0000259" key="9">
    <source>
        <dbReference type="Pfam" id="PF05347"/>
    </source>
</evidence>
<evidence type="ECO:0000256" key="6">
    <source>
        <dbReference type="ARBA" id="ARBA00023128"/>
    </source>
</evidence>
<dbReference type="PANTHER" id="PTHR46749">
    <property type="entry name" value="COMPLEX III ASSEMBLY FACTOR LYRM7"/>
    <property type="match status" value="1"/>
</dbReference>
<dbReference type="InterPro" id="IPR045298">
    <property type="entry name" value="Complex1_LYR_LYRM7"/>
</dbReference>
<evidence type="ECO:0000313" key="11">
    <source>
        <dbReference type="Proteomes" id="UP001479436"/>
    </source>
</evidence>
<gene>
    <name evidence="10" type="ORF">K7432_017782</name>
</gene>
<evidence type="ECO:0000256" key="1">
    <source>
        <dbReference type="ARBA" id="ARBA00004305"/>
    </source>
</evidence>
<dbReference type="Proteomes" id="UP001479436">
    <property type="component" value="Unassembled WGS sequence"/>
</dbReference>
<keyword evidence="11" id="KW-1185">Reference proteome</keyword>
<organism evidence="10 11">
    <name type="scientific">Basidiobolus ranarum</name>
    <dbReference type="NCBI Taxonomy" id="34480"/>
    <lineage>
        <taxon>Eukaryota</taxon>
        <taxon>Fungi</taxon>
        <taxon>Fungi incertae sedis</taxon>
        <taxon>Zoopagomycota</taxon>
        <taxon>Entomophthoromycotina</taxon>
        <taxon>Basidiobolomycetes</taxon>
        <taxon>Basidiobolales</taxon>
        <taxon>Basidiobolaceae</taxon>
        <taxon>Basidiobolus</taxon>
    </lineage>
</organism>
<evidence type="ECO:0000256" key="4">
    <source>
        <dbReference type="ARBA" id="ARBA00015108"/>
    </source>
</evidence>
<dbReference type="EMBL" id="JASJQH010011249">
    <property type="protein sequence ID" value="KAK9667494.1"/>
    <property type="molecule type" value="Genomic_DNA"/>
</dbReference>
<reference evidence="10 11" key="1">
    <citation type="submission" date="2023-04" db="EMBL/GenBank/DDBJ databases">
        <title>Genome of Basidiobolus ranarum AG-B5.</title>
        <authorList>
            <person name="Stajich J.E."/>
            <person name="Carter-House D."/>
            <person name="Gryganskyi A."/>
        </authorList>
    </citation>
    <scope>NUCLEOTIDE SEQUENCE [LARGE SCALE GENOMIC DNA]</scope>
    <source>
        <strain evidence="10 11">AG-B5</strain>
    </source>
</reference>
<dbReference type="CDD" id="cd20267">
    <property type="entry name" value="Complex1_LYR_LYRM7"/>
    <property type="match status" value="1"/>
</dbReference>
<keyword evidence="5" id="KW-0809">Transit peptide</keyword>
<protein>
    <recommendedName>
        <fullName evidence="4">Mitochondrial zinc maintenance protein 1, mitochondrial</fullName>
    </recommendedName>
</protein>
<comment type="function">
    <text evidence="8">Assembly factor required for Rieske Fe-S protein RIP1 incorporation into the cytochrome b-c1 (CIII) complex. Functions as a chaperone, binding to this subunit within the mitochondrial matrix and stabilizing it prior to its translocation and insertion into the late CIII dimeric intermediate within the mitochondrial inner membrane. Modulates the mitochondrial matrix zinc pool.</text>
</comment>
<evidence type="ECO:0000313" key="10">
    <source>
        <dbReference type="EMBL" id="KAK9667494.1"/>
    </source>
</evidence>
<proteinExistence type="inferred from homology"/>